<name>A0A642UKX2_DIURU</name>
<gene>
    <name evidence="2" type="ORF">DIURU_003367</name>
</gene>
<feature type="compositionally biased region" description="Basic and acidic residues" evidence="1">
    <location>
        <begin position="1"/>
        <end position="19"/>
    </location>
</feature>
<accession>A0A642UKX2</accession>
<comment type="caution">
    <text evidence="2">The sequence shown here is derived from an EMBL/GenBank/DDBJ whole genome shotgun (WGS) entry which is preliminary data.</text>
</comment>
<dbReference type="GeneID" id="54782018"/>
<organism evidence="2 3">
    <name type="scientific">Diutina rugosa</name>
    <name type="common">Yeast</name>
    <name type="synonym">Candida rugosa</name>
    <dbReference type="NCBI Taxonomy" id="5481"/>
    <lineage>
        <taxon>Eukaryota</taxon>
        <taxon>Fungi</taxon>
        <taxon>Dikarya</taxon>
        <taxon>Ascomycota</taxon>
        <taxon>Saccharomycotina</taxon>
        <taxon>Pichiomycetes</taxon>
        <taxon>Debaryomycetaceae</taxon>
        <taxon>Diutina</taxon>
    </lineage>
</organism>
<protein>
    <submittedName>
        <fullName evidence="2">Uncharacterized protein</fullName>
    </submittedName>
</protein>
<feature type="compositionally biased region" description="Basic and acidic residues" evidence="1">
    <location>
        <begin position="157"/>
        <end position="190"/>
    </location>
</feature>
<evidence type="ECO:0000313" key="3">
    <source>
        <dbReference type="Proteomes" id="UP000449547"/>
    </source>
</evidence>
<dbReference type="RefSeq" id="XP_034011620.1">
    <property type="nucleotide sequence ID" value="XM_034156121.1"/>
</dbReference>
<feature type="compositionally biased region" description="Basic and acidic residues" evidence="1">
    <location>
        <begin position="140"/>
        <end position="149"/>
    </location>
</feature>
<dbReference type="AlphaFoldDB" id="A0A642UKX2"/>
<feature type="region of interest" description="Disordered" evidence="1">
    <location>
        <begin position="118"/>
        <end position="245"/>
    </location>
</feature>
<dbReference type="EMBL" id="SWFT01000105">
    <property type="protein sequence ID" value="KAA8900997.1"/>
    <property type="molecule type" value="Genomic_DNA"/>
</dbReference>
<feature type="compositionally biased region" description="Polar residues" evidence="1">
    <location>
        <begin position="191"/>
        <end position="212"/>
    </location>
</feature>
<dbReference type="VEuPathDB" id="FungiDB:DIURU_003367"/>
<dbReference type="Proteomes" id="UP000449547">
    <property type="component" value="Unassembled WGS sequence"/>
</dbReference>
<feature type="region of interest" description="Disordered" evidence="1">
    <location>
        <begin position="1"/>
        <end position="94"/>
    </location>
</feature>
<proteinExistence type="predicted"/>
<evidence type="ECO:0000256" key="1">
    <source>
        <dbReference type="SAM" id="MobiDB-lite"/>
    </source>
</evidence>
<keyword evidence="3" id="KW-1185">Reference proteome</keyword>
<evidence type="ECO:0000313" key="2">
    <source>
        <dbReference type="EMBL" id="KAA8900997.1"/>
    </source>
</evidence>
<reference evidence="2 3" key="1">
    <citation type="submission" date="2019-07" db="EMBL/GenBank/DDBJ databases">
        <title>Genome assembly of two rare yeast pathogens: Diutina rugosa and Trichomonascus ciferrii.</title>
        <authorList>
            <person name="Mixao V."/>
            <person name="Saus E."/>
            <person name="Hansen A."/>
            <person name="Lass-Flor C."/>
            <person name="Gabaldon T."/>
        </authorList>
    </citation>
    <scope>NUCLEOTIDE SEQUENCE [LARGE SCALE GENOMIC DNA]</scope>
    <source>
        <strain evidence="2 3">CBS 613</strain>
    </source>
</reference>
<sequence length="245" mass="26709">MGLRDKLAKPFHKDDDHDRSGHHHKDHKDSESSEKGAGILPGKGPVTAAEANVSIDDLPPSSQGHRTFVPPNVSTEPIHTDIGDYANAKDPTDNTVSFANREVDNDNPWLPESEQAEGAGHFYLPKDTQGDPRGTNPEATHVEAKDIRGLKTAPQHVLDKEKKSNKEQYHFAKDGELPHSAFKADGDSEYHQNLASSDHSETTADNQNNRSIGNKGGISAVMDLFHKEQHKSAVHQTGATGPEEV</sequence>